<organism evidence="3 4">
    <name type="scientific">Peronospora farinosa</name>
    <dbReference type="NCBI Taxonomy" id="134698"/>
    <lineage>
        <taxon>Eukaryota</taxon>
        <taxon>Sar</taxon>
        <taxon>Stramenopiles</taxon>
        <taxon>Oomycota</taxon>
        <taxon>Peronosporomycetes</taxon>
        <taxon>Peronosporales</taxon>
        <taxon>Peronosporaceae</taxon>
        <taxon>Peronospora</taxon>
    </lineage>
</organism>
<evidence type="ECO:0000256" key="2">
    <source>
        <dbReference type="SAM" id="SignalP"/>
    </source>
</evidence>
<dbReference type="AlphaFoldDB" id="A0AAV0ST92"/>
<sequence>MIANLNLPKRLQWYMVLAALTCVSASPSIVKPNTIFAGSASLKQQLGAVGQSDAQVERYLRRNSDTTESMDDENEDRGMDVPPIVQGLAAEVGKSVDTVNPEVSAAIEQGIAAKVSEAGKSDVIPGSSGIDPVPLAKIGEAVEAGVDPARLGNIYDVFTDQFKKIMGDEIEIYRNGGDLLKSDTFTMWSNFVDETYKHAAGADADVLANAPILAEEAKVNTLLSTFEKDAVVSMLEAGKKRSTTQGIANNLELGLLRKWESEGKEDNIMDLLIYGKDKSEVLMSTSLDIWVDHLKEMGRDPYELFVTHYIKRYSEKELVDMLVAGGADDRTRPLATKLAKKIWKESEISLIRSFELFGLNNEHLDTLLRNPLLSTWINFVKLLGPNPYEVLLLAMRKRVGDKKLDSILAAAKFDGTYLKIWQTLLHMQENYKSLKRLKKYPQAEGWQRDGKSGDDVFDLLEFPDKGKYMFETDDWNAWVAYMTYLEEQKRSKDQREITTVIYEVLKNRFRSEDLPKLVATAKTVESTKEIAGKWERSEWRIAQRTPDDIFNLLELKKKGDAVFESPEFESWALYVKELNRGRNRKDDVELALQLYRHYGPDVERMLKQSEKTAIEKKDKVTKTFVNKMRNEFEQIKLLEEKLPMKMELEETSPVEMEVEETSHEKKRLGKRLRTSSLAVATDSSKRTKMLDESESSMKN</sequence>
<keyword evidence="2" id="KW-0732">Signal</keyword>
<name>A0AAV0ST92_9STRA</name>
<feature type="compositionally biased region" description="Acidic residues" evidence="1">
    <location>
        <begin position="650"/>
        <end position="659"/>
    </location>
</feature>
<feature type="compositionally biased region" description="Basic and acidic residues" evidence="1">
    <location>
        <begin position="683"/>
        <end position="699"/>
    </location>
</feature>
<evidence type="ECO:0008006" key="5">
    <source>
        <dbReference type="Google" id="ProtNLM"/>
    </source>
</evidence>
<evidence type="ECO:0000313" key="3">
    <source>
        <dbReference type="EMBL" id="CAI5707863.1"/>
    </source>
</evidence>
<comment type="caution">
    <text evidence="3">The sequence shown here is derived from an EMBL/GenBank/DDBJ whole genome shotgun (WGS) entry which is preliminary data.</text>
</comment>
<reference evidence="3" key="1">
    <citation type="submission" date="2022-12" db="EMBL/GenBank/DDBJ databases">
        <authorList>
            <person name="Webb A."/>
        </authorList>
    </citation>
    <scope>NUCLEOTIDE SEQUENCE</scope>
    <source>
        <strain evidence="3">Pf2</strain>
    </source>
</reference>
<dbReference type="Proteomes" id="UP001159659">
    <property type="component" value="Unassembled WGS sequence"/>
</dbReference>
<feature type="signal peptide" evidence="2">
    <location>
        <begin position="1"/>
        <end position="25"/>
    </location>
</feature>
<proteinExistence type="predicted"/>
<feature type="compositionally biased region" description="Basic residues" evidence="1">
    <location>
        <begin position="664"/>
        <end position="673"/>
    </location>
</feature>
<accession>A0AAV0ST92</accession>
<feature type="chain" id="PRO_5043494208" description="RxLR effector protein" evidence="2">
    <location>
        <begin position="26"/>
        <end position="699"/>
    </location>
</feature>
<evidence type="ECO:0000313" key="4">
    <source>
        <dbReference type="Proteomes" id="UP001159659"/>
    </source>
</evidence>
<evidence type="ECO:0000256" key="1">
    <source>
        <dbReference type="SAM" id="MobiDB-lite"/>
    </source>
</evidence>
<gene>
    <name evidence="3" type="ORF">PFR002_LOCUS1666</name>
</gene>
<protein>
    <recommendedName>
        <fullName evidence="5">RxLR effector protein</fullName>
    </recommendedName>
</protein>
<feature type="region of interest" description="Disordered" evidence="1">
    <location>
        <begin position="650"/>
        <end position="699"/>
    </location>
</feature>
<dbReference type="EMBL" id="CANTFK010000173">
    <property type="protein sequence ID" value="CAI5707863.1"/>
    <property type="molecule type" value="Genomic_DNA"/>
</dbReference>